<dbReference type="InterPro" id="IPR005235">
    <property type="entry name" value="YmdB-like"/>
</dbReference>
<dbReference type="Proteomes" id="UP001489509">
    <property type="component" value="Unassembled WGS sequence"/>
</dbReference>
<reference evidence="1 2" key="1">
    <citation type="submission" date="2024-03" db="EMBL/GenBank/DDBJ databases">
        <title>Human intestinal bacterial collection.</title>
        <authorList>
            <person name="Pauvert C."/>
            <person name="Hitch T.C.A."/>
            <person name="Clavel T."/>
        </authorList>
    </citation>
    <scope>NUCLEOTIDE SEQUENCE [LARGE SCALE GENOMIC DNA]</scope>
    <source>
        <strain evidence="1 2">CLA-JM-H44</strain>
    </source>
</reference>
<comment type="caution">
    <text evidence="1">The sequence shown here is derived from an EMBL/GenBank/DDBJ whole genome shotgun (WGS) entry which is preliminary data.</text>
</comment>
<dbReference type="NCBIfam" id="TIGR00282">
    <property type="entry name" value="TIGR00282 family metallophosphoesterase"/>
    <property type="match status" value="1"/>
</dbReference>
<proteinExistence type="predicted"/>
<dbReference type="Gene3D" id="3.60.21.10">
    <property type="match status" value="1"/>
</dbReference>
<evidence type="ECO:0000313" key="2">
    <source>
        <dbReference type="Proteomes" id="UP001489509"/>
    </source>
</evidence>
<dbReference type="Pfam" id="PF13277">
    <property type="entry name" value="YmdB"/>
    <property type="match status" value="1"/>
</dbReference>
<dbReference type="PANTHER" id="PTHR36303">
    <property type="entry name" value="2',3'-CYCLIC-NUCLEOTIDE 2'-PHOSPHODIESTERASE"/>
    <property type="match status" value="1"/>
</dbReference>
<organism evidence="1 2">
    <name type="scientific">Solibaculum intestinale</name>
    <dbReference type="NCBI Taxonomy" id="3133165"/>
    <lineage>
        <taxon>Bacteria</taxon>
        <taxon>Bacillati</taxon>
        <taxon>Bacillota</taxon>
        <taxon>Clostridia</taxon>
        <taxon>Eubacteriales</taxon>
        <taxon>Oscillospiraceae</taxon>
        <taxon>Solibaculum</taxon>
    </lineage>
</organism>
<accession>A0ABV1E2F3</accession>
<sequence>MNILAIGDIVGTVGCEHLRRVLPRLKKERQVDLVIANGENSADRNGISPSSADHIFQSGVDVITTGNHAFRRRDIYERFEEDAFLLRPANYPSSAPGKGICVVDKGYVKVCVLNLSGTVFLESLRCPFETADELLTRTDGAKIVLVDFHAEATAEKKALGYYLDGRVSAVYGTHTHVPTADETILPKGTGFLTDIGMTGPRDSVLGVKAELSIRKMKDKLPVFFEYADGPCIMQGVLMQVDEKSGICRKIERISVS</sequence>
<dbReference type="PIRSF" id="PIRSF004789">
    <property type="entry name" value="DR1281"/>
    <property type="match status" value="1"/>
</dbReference>
<protein>
    <submittedName>
        <fullName evidence="1">TIGR00282 family metallophosphoesterase</fullName>
    </submittedName>
</protein>
<dbReference type="EMBL" id="JBBMFD010000027">
    <property type="protein sequence ID" value="MEQ2441490.1"/>
    <property type="molecule type" value="Genomic_DNA"/>
</dbReference>
<evidence type="ECO:0000313" key="1">
    <source>
        <dbReference type="EMBL" id="MEQ2441490.1"/>
    </source>
</evidence>
<dbReference type="CDD" id="cd07382">
    <property type="entry name" value="MPP_DR1281"/>
    <property type="match status" value="1"/>
</dbReference>
<dbReference type="PANTHER" id="PTHR36303:SF1">
    <property type="entry name" value="2',3'-CYCLIC-NUCLEOTIDE 2'-PHOSPHODIESTERASE"/>
    <property type="match status" value="1"/>
</dbReference>
<dbReference type="RefSeq" id="WP_349220602.1">
    <property type="nucleotide sequence ID" value="NZ_JBBMFD010000027.1"/>
</dbReference>
<keyword evidence="2" id="KW-1185">Reference proteome</keyword>
<dbReference type="SUPFAM" id="SSF56300">
    <property type="entry name" value="Metallo-dependent phosphatases"/>
    <property type="match status" value="1"/>
</dbReference>
<gene>
    <name evidence="1" type="ORF">WMO26_11690</name>
</gene>
<name>A0ABV1E2F3_9FIRM</name>
<dbReference type="InterPro" id="IPR029052">
    <property type="entry name" value="Metallo-depent_PP-like"/>
</dbReference>